<organism evidence="3 4">
    <name type="scientific">Streptomyces alboflavus</name>
    <dbReference type="NCBI Taxonomy" id="67267"/>
    <lineage>
        <taxon>Bacteria</taxon>
        <taxon>Bacillati</taxon>
        <taxon>Actinomycetota</taxon>
        <taxon>Actinomycetes</taxon>
        <taxon>Kitasatosporales</taxon>
        <taxon>Streptomycetaceae</taxon>
        <taxon>Streptomyces</taxon>
    </lineage>
</organism>
<evidence type="ECO:0000313" key="3">
    <source>
        <dbReference type="EMBL" id="ARX83415.1"/>
    </source>
</evidence>
<evidence type="ECO:0000256" key="1">
    <source>
        <dbReference type="ARBA" id="ARBA00022723"/>
    </source>
</evidence>
<dbReference type="GO" id="GO:0046872">
    <property type="term" value="F:metal ion binding"/>
    <property type="evidence" value="ECO:0007669"/>
    <property type="project" value="UniProtKB-KW"/>
</dbReference>
<keyword evidence="3" id="KW-0223">Dioxygenase</keyword>
<keyword evidence="4" id="KW-1185">Reference proteome</keyword>
<evidence type="ECO:0000313" key="4">
    <source>
        <dbReference type="Proteomes" id="UP000195880"/>
    </source>
</evidence>
<dbReference type="STRING" id="67267.GCA_000716675_03470"/>
<gene>
    <name evidence="3" type="ORF">SMD44_02833</name>
</gene>
<evidence type="ECO:0000259" key="2">
    <source>
        <dbReference type="PROSITE" id="PS51819"/>
    </source>
</evidence>
<dbReference type="GO" id="GO:0046491">
    <property type="term" value="P:L-methylmalonyl-CoA metabolic process"/>
    <property type="evidence" value="ECO:0007669"/>
    <property type="project" value="TreeGrafter"/>
</dbReference>
<dbReference type="KEGG" id="salf:SMD44_02833"/>
<feature type="domain" description="VOC" evidence="2">
    <location>
        <begin position="2"/>
        <end position="125"/>
    </location>
</feature>
<keyword evidence="3" id="KW-0560">Oxidoreductase</keyword>
<dbReference type="Proteomes" id="UP000195880">
    <property type="component" value="Chromosome"/>
</dbReference>
<dbReference type="InterPro" id="IPR037523">
    <property type="entry name" value="VOC_core"/>
</dbReference>
<keyword evidence="1" id="KW-0479">Metal-binding</keyword>
<sequence length="133" mass="14600">MELAQVRLLVTDFPACYRFYADVLGLRPQSGAASGPYEKFSPTTGSAGIALQDRTVMAELLGELAESATGHRSLVVLRVDDLDAYCERITGRGAELTHGPAPMTDRMRVAHLKDPEGNLVELQEWLLLRTDRA</sequence>
<dbReference type="Pfam" id="PF00903">
    <property type="entry name" value="Glyoxalase"/>
    <property type="match status" value="1"/>
</dbReference>
<dbReference type="AlphaFoldDB" id="A0A1Z1WAG2"/>
<dbReference type="InterPro" id="IPR029068">
    <property type="entry name" value="Glyas_Bleomycin-R_OHBP_Dase"/>
</dbReference>
<dbReference type="Gene3D" id="3.10.180.10">
    <property type="entry name" value="2,3-Dihydroxybiphenyl 1,2-Dioxygenase, domain 1"/>
    <property type="match status" value="1"/>
</dbReference>
<reference evidence="3 4" key="1">
    <citation type="submission" date="2017-05" db="EMBL/GenBank/DDBJ databases">
        <title>Streptomyces alboflavus Genome sequencing and assembly.</title>
        <authorList>
            <person name="Wang Y."/>
            <person name="Du B."/>
            <person name="Ding Y."/>
            <person name="Liu H."/>
            <person name="Hou Q."/>
            <person name="Liu K."/>
            <person name="Wang C."/>
            <person name="Yao L."/>
        </authorList>
    </citation>
    <scope>NUCLEOTIDE SEQUENCE [LARGE SCALE GENOMIC DNA]</scope>
    <source>
        <strain evidence="3 4">MDJK44</strain>
    </source>
</reference>
<dbReference type="PANTHER" id="PTHR43048:SF4">
    <property type="entry name" value="RING-CLEAVING DIOXYGENASE-RELATED"/>
    <property type="match status" value="1"/>
</dbReference>
<dbReference type="eggNOG" id="COG0346">
    <property type="taxonomic scope" value="Bacteria"/>
</dbReference>
<name>A0A1Z1WAG2_9ACTN</name>
<dbReference type="OrthoDB" id="9798201at2"/>
<dbReference type="GO" id="GO:0004493">
    <property type="term" value="F:methylmalonyl-CoA epimerase activity"/>
    <property type="evidence" value="ECO:0007669"/>
    <property type="project" value="TreeGrafter"/>
</dbReference>
<protein>
    <submittedName>
        <fullName evidence="3">Extradiol dioxygenase</fullName>
    </submittedName>
</protein>
<accession>A0A1Z1WAG2</accession>
<dbReference type="InterPro" id="IPR004360">
    <property type="entry name" value="Glyas_Fos-R_dOase_dom"/>
</dbReference>
<dbReference type="InterPro" id="IPR051785">
    <property type="entry name" value="MMCE/EMCE_epimerase"/>
</dbReference>
<dbReference type="GO" id="GO:0051213">
    <property type="term" value="F:dioxygenase activity"/>
    <property type="evidence" value="ECO:0007669"/>
    <property type="project" value="UniProtKB-KW"/>
</dbReference>
<proteinExistence type="predicted"/>
<dbReference type="RefSeq" id="WP_087884055.1">
    <property type="nucleotide sequence ID" value="NZ_CP021748.1"/>
</dbReference>
<dbReference type="SUPFAM" id="SSF54593">
    <property type="entry name" value="Glyoxalase/Bleomycin resistance protein/Dihydroxybiphenyl dioxygenase"/>
    <property type="match status" value="1"/>
</dbReference>
<dbReference type="PROSITE" id="PS51819">
    <property type="entry name" value="VOC"/>
    <property type="match status" value="1"/>
</dbReference>
<dbReference type="EMBL" id="CP021748">
    <property type="protein sequence ID" value="ARX83415.1"/>
    <property type="molecule type" value="Genomic_DNA"/>
</dbReference>
<dbReference type="CDD" id="cd07264">
    <property type="entry name" value="VOC_like"/>
    <property type="match status" value="1"/>
</dbReference>
<dbReference type="PANTHER" id="PTHR43048">
    <property type="entry name" value="METHYLMALONYL-COA EPIMERASE"/>
    <property type="match status" value="1"/>
</dbReference>